<sequence length="17" mass="1985">MEEFFVLVCRIQVCAVV</sequence>
<dbReference type="EMBL" id="GBRH01183771">
    <property type="protein sequence ID" value="JAE14125.1"/>
    <property type="molecule type" value="Transcribed_RNA"/>
</dbReference>
<protein>
    <submittedName>
        <fullName evidence="1">Uncharacterized protein</fullName>
    </submittedName>
</protein>
<name>A0A0A9FMT6_ARUDO</name>
<evidence type="ECO:0000313" key="1">
    <source>
        <dbReference type="EMBL" id="JAE14125.1"/>
    </source>
</evidence>
<organism evidence="1">
    <name type="scientific">Arundo donax</name>
    <name type="common">Giant reed</name>
    <name type="synonym">Donax arundinaceus</name>
    <dbReference type="NCBI Taxonomy" id="35708"/>
    <lineage>
        <taxon>Eukaryota</taxon>
        <taxon>Viridiplantae</taxon>
        <taxon>Streptophyta</taxon>
        <taxon>Embryophyta</taxon>
        <taxon>Tracheophyta</taxon>
        <taxon>Spermatophyta</taxon>
        <taxon>Magnoliopsida</taxon>
        <taxon>Liliopsida</taxon>
        <taxon>Poales</taxon>
        <taxon>Poaceae</taxon>
        <taxon>PACMAD clade</taxon>
        <taxon>Arundinoideae</taxon>
        <taxon>Arundineae</taxon>
        <taxon>Arundo</taxon>
    </lineage>
</organism>
<accession>A0A0A9FMT6</accession>
<proteinExistence type="predicted"/>
<dbReference type="AlphaFoldDB" id="A0A0A9FMT6"/>
<reference evidence="1" key="2">
    <citation type="journal article" date="2015" name="Data Brief">
        <title>Shoot transcriptome of the giant reed, Arundo donax.</title>
        <authorList>
            <person name="Barrero R.A."/>
            <person name="Guerrero F.D."/>
            <person name="Moolhuijzen P."/>
            <person name="Goolsby J.A."/>
            <person name="Tidwell J."/>
            <person name="Bellgard S.E."/>
            <person name="Bellgard M.I."/>
        </authorList>
    </citation>
    <scope>NUCLEOTIDE SEQUENCE</scope>
    <source>
        <tissue evidence="1">Shoot tissue taken approximately 20 cm above the soil surface</tissue>
    </source>
</reference>
<reference evidence="1" key="1">
    <citation type="submission" date="2014-09" db="EMBL/GenBank/DDBJ databases">
        <authorList>
            <person name="Magalhaes I.L.F."/>
            <person name="Oliveira U."/>
            <person name="Santos F.R."/>
            <person name="Vidigal T.H.D.A."/>
            <person name="Brescovit A.D."/>
            <person name="Santos A.J."/>
        </authorList>
    </citation>
    <scope>NUCLEOTIDE SEQUENCE</scope>
    <source>
        <tissue evidence="1">Shoot tissue taken approximately 20 cm above the soil surface</tissue>
    </source>
</reference>